<evidence type="ECO:0000313" key="2">
    <source>
        <dbReference type="Proteomes" id="UP000025227"/>
    </source>
</evidence>
<organism evidence="2 3">
    <name type="scientific">Haemonchus contortus</name>
    <name type="common">Barber pole worm</name>
    <dbReference type="NCBI Taxonomy" id="6289"/>
    <lineage>
        <taxon>Eukaryota</taxon>
        <taxon>Metazoa</taxon>
        <taxon>Ecdysozoa</taxon>
        <taxon>Nematoda</taxon>
        <taxon>Chromadorea</taxon>
        <taxon>Rhabditida</taxon>
        <taxon>Rhabditina</taxon>
        <taxon>Rhabditomorpha</taxon>
        <taxon>Strongyloidea</taxon>
        <taxon>Trichostrongylidae</taxon>
        <taxon>Haemonchus</taxon>
    </lineage>
</organism>
<keyword evidence="2" id="KW-1185">Reference proteome</keyword>
<feature type="region of interest" description="Disordered" evidence="1">
    <location>
        <begin position="124"/>
        <end position="149"/>
    </location>
</feature>
<dbReference type="AlphaFoldDB" id="A0A7I4Y941"/>
<evidence type="ECO:0000313" key="3">
    <source>
        <dbReference type="WBParaSite" id="HCON_00068440-00001"/>
    </source>
</evidence>
<dbReference type="Proteomes" id="UP000025227">
    <property type="component" value="Unplaced"/>
</dbReference>
<accession>A0A7I4Y941</accession>
<sequence length="149" mass="16001">MRRILRGRIGPLEQFCCKAIRTGIEGIAALISAGPFLAYGVLRLEPTSAKLIDGTAIGKFCCEAIRTGIEGWLRPYRHPPISGPDCHIIEQTSNAMEEISRNTDAYGTTQKCTGPETSSLWKCLGPDSSAGSNQQPPILLMGDPIGDQG</sequence>
<evidence type="ECO:0000256" key="1">
    <source>
        <dbReference type="SAM" id="MobiDB-lite"/>
    </source>
</evidence>
<proteinExistence type="predicted"/>
<reference evidence="3" key="1">
    <citation type="submission" date="2020-12" db="UniProtKB">
        <authorList>
            <consortium name="WormBaseParasite"/>
        </authorList>
    </citation>
    <scope>IDENTIFICATION</scope>
    <source>
        <strain evidence="3">MHco3</strain>
    </source>
</reference>
<dbReference type="OrthoDB" id="10507866at2759"/>
<dbReference type="WBParaSite" id="HCON_00068440-00001">
    <property type="protein sequence ID" value="HCON_00068440-00001"/>
    <property type="gene ID" value="HCON_00068440"/>
</dbReference>
<name>A0A7I4Y941_HAECO</name>
<protein>
    <submittedName>
        <fullName evidence="3">ADP/ATP translocase</fullName>
    </submittedName>
</protein>